<evidence type="ECO:0000313" key="2">
    <source>
        <dbReference type="EMBL" id="TBO29359.1"/>
    </source>
</evidence>
<feature type="transmembrane region" description="Helical" evidence="1">
    <location>
        <begin position="29"/>
        <end position="47"/>
    </location>
</feature>
<dbReference type="AlphaFoldDB" id="A0A4Q9H3R1"/>
<protein>
    <submittedName>
        <fullName evidence="2">Type II secretion system protein M</fullName>
    </submittedName>
</protein>
<dbReference type="GO" id="GO:0015628">
    <property type="term" value="P:protein secretion by the type II secretion system"/>
    <property type="evidence" value="ECO:0007669"/>
    <property type="project" value="InterPro"/>
</dbReference>
<dbReference type="Pfam" id="PF04612">
    <property type="entry name" value="T2SSM"/>
    <property type="match status" value="1"/>
</dbReference>
<keyword evidence="1" id="KW-1133">Transmembrane helix</keyword>
<dbReference type="GO" id="GO:0015627">
    <property type="term" value="C:type II protein secretion system complex"/>
    <property type="evidence" value="ECO:0007669"/>
    <property type="project" value="InterPro"/>
</dbReference>
<organism evidence="2 3">
    <name type="scientific">Aquabacterium lacunae</name>
    <dbReference type="NCBI Taxonomy" id="2528630"/>
    <lineage>
        <taxon>Bacteria</taxon>
        <taxon>Pseudomonadati</taxon>
        <taxon>Pseudomonadota</taxon>
        <taxon>Betaproteobacteria</taxon>
        <taxon>Burkholderiales</taxon>
        <taxon>Aquabacterium</taxon>
    </lineage>
</organism>
<dbReference type="OrthoDB" id="8687363at2"/>
<gene>
    <name evidence="2" type="ORF">EYS42_13210</name>
</gene>
<dbReference type="RefSeq" id="WP_130968654.1">
    <property type="nucleotide sequence ID" value="NZ_SIXI01000005.1"/>
</dbReference>
<name>A0A4Q9H3R1_9BURK</name>
<keyword evidence="1" id="KW-0472">Membrane</keyword>
<evidence type="ECO:0000256" key="1">
    <source>
        <dbReference type="SAM" id="Phobius"/>
    </source>
</evidence>
<keyword evidence="1" id="KW-0812">Transmembrane</keyword>
<sequence>MSDQIEQLKAQLAPLRAKWQALAPRERQMLGVMGWAIGMALVFMVAVKPAWKTLQQTPAQLREAQAVLDEMRKQAEEVKAMRSQPPVPPVQAQAALQSATDRLGEGARLRLQSDRAVLTLDKVSGTALANWLAEARSSARVRPLEANLSQVEGGAYSGTVTLLMSAPSGMNR</sequence>
<evidence type="ECO:0000313" key="3">
    <source>
        <dbReference type="Proteomes" id="UP000292120"/>
    </source>
</evidence>
<dbReference type="Proteomes" id="UP000292120">
    <property type="component" value="Unassembled WGS sequence"/>
</dbReference>
<proteinExistence type="predicted"/>
<dbReference type="EMBL" id="SIXI01000005">
    <property type="protein sequence ID" value="TBO29359.1"/>
    <property type="molecule type" value="Genomic_DNA"/>
</dbReference>
<keyword evidence="3" id="KW-1185">Reference proteome</keyword>
<dbReference type="InterPro" id="IPR007690">
    <property type="entry name" value="T2SS_GspM"/>
</dbReference>
<comment type="caution">
    <text evidence="2">The sequence shown here is derived from an EMBL/GenBank/DDBJ whole genome shotgun (WGS) entry which is preliminary data.</text>
</comment>
<reference evidence="2 3" key="1">
    <citation type="submission" date="2019-02" db="EMBL/GenBank/DDBJ databases">
        <title>Aquabacterium sp. strain KMB7.</title>
        <authorList>
            <person name="Chen W.-M."/>
        </authorList>
    </citation>
    <scope>NUCLEOTIDE SEQUENCE [LARGE SCALE GENOMIC DNA]</scope>
    <source>
        <strain evidence="2 3">KMB7</strain>
    </source>
</reference>
<accession>A0A4Q9H3R1</accession>